<dbReference type="EMBL" id="JAHLJV010000077">
    <property type="protein sequence ID" value="KAK1574283.1"/>
    <property type="molecule type" value="Genomic_DNA"/>
</dbReference>
<sequence length="274" mass="29939">MVSTRFVTLLTAAAAAVSAAPVANLDLPAGVPAPPSNITEEADRSLRNGELVVFGAAGRTHIVTEDTWNLLIKTMNILPEPPAVDEEWLNFKPDDLSEIPHNATDLDKRDCSRDIQLIIDKNQRFVDWDVQMSPVVIGAGRAGIDITIAKYWSITNSVSVSAGVDFGFVKDRLQSSLGVDYTRSWTTQQGYLIRGTIDNGYTGVVVSRPWTNRRYGRTYQGCPGSLRQTGTFMADSHEDGSYEGVSWVGGAITACIKRQRGLPLTRCQGSGEFR</sequence>
<feature type="signal peptide" evidence="1">
    <location>
        <begin position="1"/>
        <end position="19"/>
    </location>
</feature>
<dbReference type="RefSeq" id="XP_060409820.1">
    <property type="nucleotide sequence ID" value="XM_060555592.1"/>
</dbReference>
<reference evidence="2" key="1">
    <citation type="submission" date="2021-06" db="EMBL/GenBank/DDBJ databases">
        <title>Comparative genomics, transcriptomics and evolutionary studies reveal genomic signatures of adaptation to plant cell wall in hemibiotrophic fungi.</title>
        <authorList>
            <consortium name="DOE Joint Genome Institute"/>
            <person name="Baroncelli R."/>
            <person name="Diaz J.F."/>
            <person name="Benocci T."/>
            <person name="Peng M."/>
            <person name="Battaglia E."/>
            <person name="Haridas S."/>
            <person name="Andreopoulos W."/>
            <person name="Labutti K."/>
            <person name="Pangilinan J."/>
            <person name="Floch G.L."/>
            <person name="Makela M.R."/>
            <person name="Henrissat B."/>
            <person name="Grigoriev I.V."/>
            <person name="Crouch J.A."/>
            <person name="De Vries R.P."/>
            <person name="Sukno S.A."/>
            <person name="Thon M.R."/>
        </authorList>
    </citation>
    <scope>NUCLEOTIDE SEQUENCE</scope>
    <source>
        <strain evidence="2">CBS 125086</strain>
    </source>
</reference>
<name>A0AAD8PRB8_9PEZI</name>
<evidence type="ECO:0008006" key="4">
    <source>
        <dbReference type="Google" id="ProtNLM"/>
    </source>
</evidence>
<protein>
    <recommendedName>
        <fullName evidence="4">Celp0028 effector like protein</fullName>
    </recommendedName>
</protein>
<accession>A0AAD8PRB8</accession>
<dbReference type="Proteomes" id="UP001230504">
    <property type="component" value="Unassembled WGS sequence"/>
</dbReference>
<evidence type="ECO:0000313" key="3">
    <source>
        <dbReference type="Proteomes" id="UP001230504"/>
    </source>
</evidence>
<evidence type="ECO:0000256" key="1">
    <source>
        <dbReference type="SAM" id="SignalP"/>
    </source>
</evidence>
<keyword evidence="1" id="KW-0732">Signal</keyword>
<evidence type="ECO:0000313" key="2">
    <source>
        <dbReference type="EMBL" id="KAK1574283.1"/>
    </source>
</evidence>
<keyword evidence="3" id="KW-1185">Reference proteome</keyword>
<dbReference type="GeneID" id="85439832"/>
<organism evidence="2 3">
    <name type="scientific">Colletotrichum navitas</name>
    <dbReference type="NCBI Taxonomy" id="681940"/>
    <lineage>
        <taxon>Eukaryota</taxon>
        <taxon>Fungi</taxon>
        <taxon>Dikarya</taxon>
        <taxon>Ascomycota</taxon>
        <taxon>Pezizomycotina</taxon>
        <taxon>Sordariomycetes</taxon>
        <taxon>Hypocreomycetidae</taxon>
        <taxon>Glomerellales</taxon>
        <taxon>Glomerellaceae</taxon>
        <taxon>Colletotrichum</taxon>
        <taxon>Colletotrichum graminicola species complex</taxon>
    </lineage>
</organism>
<proteinExistence type="predicted"/>
<feature type="chain" id="PRO_5042114799" description="Celp0028 effector like protein" evidence="1">
    <location>
        <begin position="20"/>
        <end position="274"/>
    </location>
</feature>
<gene>
    <name evidence="2" type="ORF">LY79DRAFT_524074</name>
</gene>
<comment type="caution">
    <text evidence="2">The sequence shown here is derived from an EMBL/GenBank/DDBJ whole genome shotgun (WGS) entry which is preliminary data.</text>
</comment>
<dbReference type="AlphaFoldDB" id="A0AAD8PRB8"/>